<evidence type="ECO:0000256" key="1">
    <source>
        <dbReference type="ARBA" id="ARBA00022741"/>
    </source>
</evidence>
<keyword evidence="5" id="KW-0347">Helicase</keyword>
<dbReference type="STRING" id="58919.A0A316ZJC0"/>
<dbReference type="GO" id="GO:0005524">
    <property type="term" value="F:ATP binding"/>
    <property type="evidence" value="ECO:0007669"/>
    <property type="project" value="UniProtKB-UniRule"/>
</dbReference>
<feature type="compositionally biased region" description="Gly residues" evidence="6">
    <location>
        <begin position="637"/>
        <end position="654"/>
    </location>
</feature>
<dbReference type="Proteomes" id="UP000245946">
    <property type="component" value="Unassembled WGS sequence"/>
</dbReference>
<comment type="domain">
    <text evidence="5">The Q motif is unique to and characteristic of the DEAD box family of RNA helicases and controls ATP binding and hydrolysis.</text>
</comment>
<dbReference type="CDD" id="cd18787">
    <property type="entry name" value="SF2_C_DEAD"/>
    <property type="match status" value="1"/>
</dbReference>
<name>A0A316ZJC0_9BASI</name>
<comment type="catalytic activity">
    <reaction evidence="5">
        <text>ATP + H2O = ADP + phosphate + H(+)</text>
        <dbReference type="Rhea" id="RHEA:13065"/>
        <dbReference type="ChEBI" id="CHEBI:15377"/>
        <dbReference type="ChEBI" id="CHEBI:15378"/>
        <dbReference type="ChEBI" id="CHEBI:30616"/>
        <dbReference type="ChEBI" id="CHEBI:43474"/>
        <dbReference type="ChEBI" id="CHEBI:456216"/>
        <dbReference type="EC" id="3.6.4.13"/>
    </reaction>
</comment>
<comment type="similarity">
    <text evidence="5">Belongs to the DEAD box helicase family.</text>
</comment>
<feature type="compositionally biased region" description="Gly residues" evidence="6">
    <location>
        <begin position="604"/>
        <end position="614"/>
    </location>
</feature>
<evidence type="ECO:0000259" key="8">
    <source>
        <dbReference type="PROSITE" id="PS51194"/>
    </source>
</evidence>
<dbReference type="PROSITE" id="PS51194">
    <property type="entry name" value="HELICASE_CTER"/>
    <property type="match status" value="1"/>
</dbReference>
<evidence type="ECO:0000256" key="6">
    <source>
        <dbReference type="SAM" id="MobiDB-lite"/>
    </source>
</evidence>
<feature type="compositionally biased region" description="Low complexity" evidence="6">
    <location>
        <begin position="655"/>
        <end position="672"/>
    </location>
</feature>
<feature type="domain" description="Helicase ATP-binding" evidence="7">
    <location>
        <begin position="51"/>
        <end position="270"/>
    </location>
</feature>
<feature type="domain" description="Helicase C-terminal" evidence="8">
    <location>
        <begin position="298"/>
        <end position="465"/>
    </location>
</feature>
<keyword evidence="3 5" id="KW-0067">ATP-binding</keyword>
<gene>
    <name evidence="9" type="ORF">FA09DRAFT_282133</name>
</gene>
<dbReference type="Gene3D" id="3.40.50.300">
    <property type="entry name" value="P-loop containing nucleotide triphosphate hydrolases"/>
    <property type="match status" value="2"/>
</dbReference>
<dbReference type="AlphaFoldDB" id="A0A316ZJC0"/>
<dbReference type="SMART" id="SM00490">
    <property type="entry name" value="HELICc"/>
    <property type="match status" value="1"/>
</dbReference>
<comment type="function">
    <text evidence="5">RNA helicase.</text>
</comment>
<dbReference type="GO" id="GO:0003724">
    <property type="term" value="F:RNA helicase activity"/>
    <property type="evidence" value="ECO:0007669"/>
    <property type="project" value="UniProtKB-EC"/>
</dbReference>
<keyword evidence="4 5" id="KW-0694">RNA-binding</keyword>
<accession>A0A316ZJC0</accession>
<evidence type="ECO:0000256" key="3">
    <source>
        <dbReference type="ARBA" id="ARBA00022840"/>
    </source>
</evidence>
<dbReference type="SMART" id="SM00487">
    <property type="entry name" value="DEXDc"/>
    <property type="match status" value="1"/>
</dbReference>
<dbReference type="InterPro" id="IPR011545">
    <property type="entry name" value="DEAD/DEAH_box_helicase_dom"/>
</dbReference>
<dbReference type="PROSITE" id="PS51192">
    <property type="entry name" value="HELICASE_ATP_BIND_1"/>
    <property type="match status" value="1"/>
</dbReference>
<dbReference type="OrthoDB" id="193716at2759"/>
<dbReference type="GO" id="GO:0003723">
    <property type="term" value="F:RNA binding"/>
    <property type="evidence" value="ECO:0007669"/>
    <property type="project" value="UniProtKB-UniRule"/>
</dbReference>
<feature type="non-terminal residue" evidence="9">
    <location>
        <position position="679"/>
    </location>
</feature>
<reference evidence="9 10" key="1">
    <citation type="journal article" date="2018" name="Mol. Biol. Evol.">
        <title>Broad Genomic Sampling Reveals a Smut Pathogenic Ancestry of the Fungal Clade Ustilaginomycotina.</title>
        <authorList>
            <person name="Kijpornyongpan T."/>
            <person name="Mondo S.J."/>
            <person name="Barry K."/>
            <person name="Sandor L."/>
            <person name="Lee J."/>
            <person name="Lipzen A."/>
            <person name="Pangilinan J."/>
            <person name="LaButti K."/>
            <person name="Hainaut M."/>
            <person name="Henrissat B."/>
            <person name="Grigoriev I.V."/>
            <person name="Spatafora J.W."/>
            <person name="Aime M.C."/>
        </authorList>
    </citation>
    <scope>NUCLEOTIDE SEQUENCE [LARGE SCALE GENOMIC DNA]</scope>
    <source>
        <strain evidence="9 10">MCA 4186</strain>
    </source>
</reference>
<keyword evidence="1 5" id="KW-0547">Nucleotide-binding</keyword>
<dbReference type="InterPro" id="IPR001650">
    <property type="entry name" value="Helicase_C-like"/>
</dbReference>
<dbReference type="InterPro" id="IPR014001">
    <property type="entry name" value="Helicase_ATP-bd"/>
</dbReference>
<dbReference type="GeneID" id="37267368"/>
<evidence type="ECO:0000256" key="5">
    <source>
        <dbReference type="RuleBase" id="RU365068"/>
    </source>
</evidence>
<keyword evidence="10" id="KW-1185">Reference proteome</keyword>
<dbReference type="Pfam" id="PF00271">
    <property type="entry name" value="Helicase_C"/>
    <property type="match status" value="1"/>
</dbReference>
<evidence type="ECO:0000313" key="10">
    <source>
        <dbReference type="Proteomes" id="UP000245946"/>
    </source>
</evidence>
<protein>
    <recommendedName>
        <fullName evidence="5">ATP-dependent RNA helicase</fullName>
        <ecNumber evidence="5">3.6.4.13</ecNumber>
    </recommendedName>
</protein>
<evidence type="ECO:0000259" key="7">
    <source>
        <dbReference type="PROSITE" id="PS51192"/>
    </source>
</evidence>
<dbReference type="EC" id="3.6.4.13" evidence="5"/>
<feature type="non-terminal residue" evidence="9">
    <location>
        <position position="1"/>
    </location>
</feature>
<organism evidence="9 10">
    <name type="scientific">Tilletiopsis washingtonensis</name>
    <dbReference type="NCBI Taxonomy" id="58919"/>
    <lineage>
        <taxon>Eukaryota</taxon>
        <taxon>Fungi</taxon>
        <taxon>Dikarya</taxon>
        <taxon>Basidiomycota</taxon>
        <taxon>Ustilaginomycotina</taxon>
        <taxon>Exobasidiomycetes</taxon>
        <taxon>Entylomatales</taxon>
        <taxon>Entylomatales incertae sedis</taxon>
        <taxon>Tilletiopsis</taxon>
    </lineage>
</organism>
<dbReference type="RefSeq" id="XP_025601443.1">
    <property type="nucleotide sequence ID" value="XM_025739822.1"/>
</dbReference>
<evidence type="ECO:0000256" key="4">
    <source>
        <dbReference type="ARBA" id="ARBA00022884"/>
    </source>
</evidence>
<dbReference type="PANTHER" id="PTHR24031">
    <property type="entry name" value="RNA HELICASE"/>
    <property type="match status" value="1"/>
</dbReference>
<dbReference type="Pfam" id="PF00270">
    <property type="entry name" value="DEAD"/>
    <property type="match status" value="1"/>
</dbReference>
<dbReference type="InterPro" id="IPR027417">
    <property type="entry name" value="P-loop_NTPase"/>
</dbReference>
<feature type="region of interest" description="Disordered" evidence="6">
    <location>
        <begin position="603"/>
        <end position="679"/>
    </location>
</feature>
<feature type="compositionally biased region" description="Low complexity" evidence="6">
    <location>
        <begin position="615"/>
        <end position="625"/>
    </location>
</feature>
<evidence type="ECO:0000313" key="9">
    <source>
        <dbReference type="EMBL" id="PWO01165.1"/>
    </source>
</evidence>
<evidence type="ECO:0000256" key="2">
    <source>
        <dbReference type="ARBA" id="ARBA00022801"/>
    </source>
</evidence>
<proteinExistence type="inferred from homology"/>
<dbReference type="GO" id="GO:0016787">
    <property type="term" value="F:hydrolase activity"/>
    <property type="evidence" value="ECO:0007669"/>
    <property type="project" value="UniProtKB-KW"/>
</dbReference>
<dbReference type="EMBL" id="KZ819283">
    <property type="protein sequence ID" value="PWO01165.1"/>
    <property type="molecule type" value="Genomic_DNA"/>
</dbReference>
<keyword evidence="2 5" id="KW-0378">Hydrolase</keyword>
<dbReference type="SUPFAM" id="SSF52540">
    <property type="entry name" value="P-loop containing nucleoside triphosphate hydrolases"/>
    <property type="match status" value="1"/>
</dbReference>
<sequence>RDATFASLKPHLDYSTWKALAVSPFGYERMSDVQEAVLHLLPELAESVGGTMSDGKGRDMLVKARTGTGKTIAFLTPAVEARVAAIYNVERGRFSPAWQRVLDRHRPDLDFAALDKHGRQEVARQYTSNTVGTLILSPTRELASQIAAEATKLTSHHKGFGVHLLVGGESRSRQLSEWRRGRPDIVVATPGRALDLMNDDKMIREAMLACETLVLDEADTLLEMGFRDDIKAITDFLPPTSQRNTMLFSATVSREIRDVTKLTLAPNHRFVDCVPAGEENVHKRIPQFATVLESPADQLKHTMRLVAHDQLSNPGKSKIIVFAPTTALTRLLTRVFTDPRILAAMPASGRGTHVYDIHSKKDQRQRTQASDAFRYDQGGAAILVSSDVSARGVDYPGTTRVIQVGAPGSGDQYIHRIGRTGRAGKDGRGDIVLLDWEAGMLEMVRDLPVQQMSVAALETELAKLAASYDADPSSIVPADVLHLMHNPPPRGIGRENKARGRFGGSTPKPERIAYASRFAPQGEMQSSVTEQLDAAVEAVVASLDPLEIEECFMSQLGFYIGRSNDLRISKEGVIDGLKSWATDAMGMPEAPYLSPSFLQKLGVRSGGRSGGGRSRFGSSGSSYNSERGHGGYQAARGGRGGFGGSSRGGRGSFGGRDSYAGGRDSYSGGSSRFSDEGSS</sequence>